<keyword evidence="7" id="KW-0808">Transferase</keyword>
<keyword evidence="8" id="KW-0949">S-adenosyl-L-methionine</keyword>
<name>A0ABP8C9B6_9ACTN</name>
<dbReference type="EMBL" id="BAABAS010000015">
    <property type="protein sequence ID" value="GAA4236004.1"/>
    <property type="molecule type" value="Genomic_DNA"/>
</dbReference>
<evidence type="ECO:0000256" key="7">
    <source>
        <dbReference type="ARBA" id="ARBA00022679"/>
    </source>
</evidence>
<gene>
    <name evidence="12" type="ORF">GCM10022254_44570</name>
</gene>
<dbReference type="Gene3D" id="3.40.50.150">
    <property type="entry name" value="Vaccinia Virus protein VP39"/>
    <property type="match status" value="1"/>
</dbReference>
<comment type="subcellular location">
    <subcellularLocation>
        <location evidence="1">Cytoplasm</location>
    </subcellularLocation>
</comment>
<proteinExistence type="inferred from homology"/>
<evidence type="ECO:0000256" key="1">
    <source>
        <dbReference type="ARBA" id="ARBA00004496"/>
    </source>
</evidence>
<keyword evidence="6 12" id="KW-0489">Methyltransferase</keyword>
<keyword evidence="13" id="KW-1185">Reference proteome</keyword>
<evidence type="ECO:0000256" key="6">
    <source>
        <dbReference type="ARBA" id="ARBA00022603"/>
    </source>
</evidence>
<comment type="caution">
    <text evidence="12">The sequence shown here is derived from an EMBL/GenBank/DDBJ whole genome shotgun (WGS) entry which is preliminary data.</text>
</comment>
<evidence type="ECO:0000256" key="10">
    <source>
        <dbReference type="ARBA" id="ARBA00031323"/>
    </source>
</evidence>
<sequence>MTVPTSEDVARRIDALADQLTEAGDLTDPAWRAAAHAVPRHLFVPPTAWASPYEEPERRIDVDADPAGWWNAAYANHPIITQYDDGATPSAEVNSDERRHCTSSLSAPDVVFPFLELLDVNGLAERAHGDGRPHVRVLEIGTGTGWTAGLLSARIGAENVVSIEVDGQVAKQAAANLEAAGLSPVLITGDGALGFPEVSPFDAVHVTCGVTTVPYSWVERTRPGGVIAFPWMPEYGPGRRTRLTVNENGHAVGQFHGGASYMMLRGQRTTFPVFEEDTAGWDESATAADPRRIIWDTPGPGVVITGQVPDLMVNHSVGVHDGSVRLWLADTGHTSKALVDTAWGRTGARVRQRGPRRLWEELEAAYRTWLGYGAPGTDRLGLVIGPNGQRVWVDSPDKVIEPHPA</sequence>
<dbReference type="Proteomes" id="UP001501710">
    <property type="component" value="Unassembled WGS sequence"/>
</dbReference>
<dbReference type="GO" id="GO:0008168">
    <property type="term" value="F:methyltransferase activity"/>
    <property type="evidence" value="ECO:0007669"/>
    <property type="project" value="UniProtKB-KW"/>
</dbReference>
<dbReference type="Pfam" id="PF01135">
    <property type="entry name" value="PCMT"/>
    <property type="match status" value="1"/>
</dbReference>
<protein>
    <recommendedName>
        <fullName evidence="4">Protein-L-isoaspartate O-methyltransferase</fullName>
        <ecNumber evidence="3">2.1.1.77</ecNumber>
    </recommendedName>
    <alternativeName>
        <fullName evidence="11">L-isoaspartyl protein carboxyl methyltransferase</fullName>
    </alternativeName>
    <alternativeName>
        <fullName evidence="9">Protein L-isoaspartyl methyltransferase</fullName>
    </alternativeName>
    <alternativeName>
        <fullName evidence="10">Protein-beta-aspartate methyltransferase</fullName>
    </alternativeName>
</protein>
<reference evidence="13" key="1">
    <citation type="journal article" date="2019" name="Int. J. Syst. Evol. Microbiol.">
        <title>The Global Catalogue of Microorganisms (GCM) 10K type strain sequencing project: providing services to taxonomists for standard genome sequencing and annotation.</title>
        <authorList>
            <consortium name="The Broad Institute Genomics Platform"/>
            <consortium name="The Broad Institute Genome Sequencing Center for Infectious Disease"/>
            <person name="Wu L."/>
            <person name="Ma J."/>
        </authorList>
    </citation>
    <scope>NUCLEOTIDE SEQUENCE [LARGE SCALE GENOMIC DNA]</scope>
    <source>
        <strain evidence="13">JCM 17440</strain>
    </source>
</reference>
<dbReference type="InterPro" id="IPR000682">
    <property type="entry name" value="PCMT"/>
</dbReference>
<evidence type="ECO:0000256" key="3">
    <source>
        <dbReference type="ARBA" id="ARBA00011890"/>
    </source>
</evidence>
<evidence type="ECO:0000256" key="4">
    <source>
        <dbReference type="ARBA" id="ARBA00013346"/>
    </source>
</evidence>
<accession>A0ABP8C9B6</accession>
<evidence type="ECO:0000256" key="2">
    <source>
        <dbReference type="ARBA" id="ARBA00005369"/>
    </source>
</evidence>
<evidence type="ECO:0000256" key="9">
    <source>
        <dbReference type="ARBA" id="ARBA00030757"/>
    </source>
</evidence>
<keyword evidence="5" id="KW-0963">Cytoplasm</keyword>
<dbReference type="RefSeq" id="WP_344899632.1">
    <property type="nucleotide sequence ID" value="NZ_BAABAS010000015.1"/>
</dbReference>
<evidence type="ECO:0000256" key="5">
    <source>
        <dbReference type="ARBA" id="ARBA00022490"/>
    </source>
</evidence>
<organism evidence="12 13">
    <name type="scientific">Actinomadura meridiana</name>
    <dbReference type="NCBI Taxonomy" id="559626"/>
    <lineage>
        <taxon>Bacteria</taxon>
        <taxon>Bacillati</taxon>
        <taxon>Actinomycetota</taxon>
        <taxon>Actinomycetes</taxon>
        <taxon>Streptosporangiales</taxon>
        <taxon>Thermomonosporaceae</taxon>
        <taxon>Actinomadura</taxon>
    </lineage>
</organism>
<dbReference type="CDD" id="cd02440">
    <property type="entry name" value="AdoMet_MTases"/>
    <property type="match status" value="1"/>
</dbReference>
<evidence type="ECO:0000313" key="13">
    <source>
        <dbReference type="Proteomes" id="UP001501710"/>
    </source>
</evidence>
<comment type="similarity">
    <text evidence="2">Belongs to the methyltransferase superfamily. L-isoaspartyl/D-aspartyl protein methyltransferase family.</text>
</comment>
<evidence type="ECO:0000313" key="12">
    <source>
        <dbReference type="EMBL" id="GAA4236004.1"/>
    </source>
</evidence>
<dbReference type="EC" id="2.1.1.77" evidence="3"/>
<dbReference type="PANTHER" id="PTHR11579">
    <property type="entry name" value="PROTEIN-L-ISOASPARTATE O-METHYLTRANSFERASE"/>
    <property type="match status" value="1"/>
</dbReference>
<dbReference type="SUPFAM" id="SSF53335">
    <property type="entry name" value="S-adenosyl-L-methionine-dependent methyltransferases"/>
    <property type="match status" value="1"/>
</dbReference>
<dbReference type="PANTHER" id="PTHR11579:SF0">
    <property type="entry name" value="PROTEIN-L-ISOASPARTATE(D-ASPARTATE) O-METHYLTRANSFERASE"/>
    <property type="match status" value="1"/>
</dbReference>
<evidence type="ECO:0000256" key="8">
    <source>
        <dbReference type="ARBA" id="ARBA00022691"/>
    </source>
</evidence>
<dbReference type="InterPro" id="IPR029063">
    <property type="entry name" value="SAM-dependent_MTases_sf"/>
</dbReference>
<evidence type="ECO:0000256" key="11">
    <source>
        <dbReference type="ARBA" id="ARBA00031350"/>
    </source>
</evidence>
<dbReference type="GO" id="GO:0032259">
    <property type="term" value="P:methylation"/>
    <property type="evidence" value="ECO:0007669"/>
    <property type="project" value="UniProtKB-KW"/>
</dbReference>